<accession>A0AAD1XDY4</accession>
<proteinExistence type="predicted"/>
<evidence type="ECO:0000313" key="3">
    <source>
        <dbReference type="Proteomes" id="UP001295684"/>
    </source>
</evidence>
<evidence type="ECO:0000256" key="1">
    <source>
        <dbReference type="SAM" id="SignalP"/>
    </source>
</evidence>
<dbReference type="Proteomes" id="UP001295684">
    <property type="component" value="Unassembled WGS sequence"/>
</dbReference>
<organism evidence="2 3">
    <name type="scientific">Euplotes crassus</name>
    <dbReference type="NCBI Taxonomy" id="5936"/>
    <lineage>
        <taxon>Eukaryota</taxon>
        <taxon>Sar</taxon>
        <taxon>Alveolata</taxon>
        <taxon>Ciliophora</taxon>
        <taxon>Intramacronucleata</taxon>
        <taxon>Spirotrichea</taxon>
        <taxon>Hypotrichia</taxon>
        <taxon>Euplotida</taxon>
        <taxon>Euplotidae</taxon>
        <taxon>Moneuplotes</taxon>
    </lineage>
</organism>
<keyword evidence="3" id="KW-1185">Reference proteome</keyword>
<dbReference type="AlphaFoldDB" id="A0AAD1XDY4"/>
<keyword evidence="1" id="KW-0732">Signal</keyword>
<comment type="caution">
    <text evidence="2">The sequence shown here is derived from an EMBL/GenBank/DDBJ whole genome shotgun (WGS) entry which is preliminary data.</text>
</comment>
<feature type="chain" id="PRO_5042018464" description="Secreted protein" evidence="1">
    <location>
        <begin position="26"/>
        <end position="84"/>
    </location>
</feature>
<feature type="signal peptide" evidence="1">
    <location>
        <begin position="1"/>
        <end position="25"/>
    </location>
</feature>
<evidence type="ECO:0000313" key="2">
    <source>
        <dbReference type="EMBL" id="CAI2367121.1"/>
    </source>
</evidence>
<sequence>MHALWGAQVFALLPCLIILVQVCLGQICLMLLSSSCQARYLVHIRHFFSNHSDCKLLLRAGRFSKFHLRRAFLFFIDSVLFNNL</sequence>
<reference evidence="2" key="1">
    <citation type="submission" date="2023-07" db="EMBL/GenBank/DDBJ databases">
        <authorList>
            <consortium name="AG Swart"/>
            <person name="Singh M."/>
            <person name="Singh A."/>
            <person name="Seah K."/>
            <person name="Emmerich C."/>
        </authorList>
    </citation>
    <scope>NUCLEOTIDE SEQUENCE</scope>
    <source>
        <strain evidence="2">DP1</strain>
    </source>
</reference>
<name>A0AAD1XDY4_EUPCR</name>
<dbReference type="EMBL" id="CAMPGE010008216">
    <property type="protein sequence ID" value="CAI2367121.1"/>
    <property type="molecule type" value="Genomic_DNA"/>
</dbReference>
<protein>
    <recommendedName>
        <fullName evidence="4">Secreted protein</fullName>
    </recommendedName>
</protein>
<evidence type="ECO:0008006" key="4">
    <source>
        <dbReference type="Google" id="ProtNLM"/>
    </source>
</evidence>
<gene>
    <name evidence="2" type="ORF">ECRASSUSDP1_LOCUS8398</name>
</gene>